<dbReference type="Gene3D" id="3.20.20.70">
    <property type="entry name" value="Aldolase class I"/>
    <property type="match status" value="1"/>
</dbReference>
<dbReference type="InterPro" id="IPR004136">
    <property type="entry name" value="NMO"/>
</dbReference>
<keyword evidence="6" id="KW-0503">Monooxygenase</keyword>
<keyword evidence="4" id="KW-0288">FMN</keyword>
<sequence>MEIRQKQNKWLQIGDLVAKIPIIQGGMGVGVSLSSLAGAVAKEGAIGIISTAQIGYREPDFDQAPLKANLRSIHKEVKKAREIAGNAGIIGVNIMVATKKYSEYVKEAVRAKVDLIISGAGLPMELPKIVKEEWEKRKESGEKIRLPKLVPIVSSKKAANLILKMWDRKEQVIPDAIIIEGPKAGGHLGFKKEELMDIEGLEYDNEMKSIIEAVKVYEEKYQKKIPVIVAGGITNKSQMEHYFQMGASGIQVATPFVTTKECDADEKFKQAYISCTKEDIILTKSPVGMPGRALKNRFQNRVEEEGKIQVEHCHSCISKCNPEEIPYCITEALIRAVKGDVENGLVFCGADAYLADKITTVKEVLSRYC</sequence>
<evidence type="ECO:0000256" key="4">
    <source>
        <dbReference type="ARBA" id="ARBA00022643"/>
    </source>
</evidence>
<dbReference type="PANTHER" id="PTHR32332">
    <property type="entry name" value="2-NITROPROPANE DIOXYGENASE"/>
    <property type="match status" value="1"/>
</dbReference>
<dbReference type="GO" id="GO:0018580">
    <property type="term" value="F:nitronate monooxygenase activity"/>
    <property type="evidence" value="ECO:0007669"/>
    <property type="project" value="InterPro"/>
</dbReference>
<reference evidence="6" key="1">
    <citation type="submission" date="2020-10" db="EMBL/GenBank/DDBJ databases">
        <authorList>
            <person name="Gilroy R."/>
        </authorList>
    </citation>
    <scope>NUCLEOTIDE SEQUENCE</scope>
    <source>
        <strain evidence="6">E3-2379</strain>
    </source>
</reference>
<dbReference type="CDD" id="cd04730">
    <property type="entry name" value="NPD_like"/>
    <property type="match status" value="1"/>
</dbReference>
<proteinExistence type="predicted"/>
<dbReference type="Proteomes" id="UP000823618">
    <property type="component" value="Unassembled WGS sequence"/>
</dbReference>
<dbReference type="EMBL" id="JADIML010000239">
    <property type="protein sequence ID" value="MBO8463976.1"/>
    <property type="molecule type" value="Genomic_DNA"/>
</dbReference>
<evidence type="ECO:0000256" key="3">
    <source>
        <dbReference type="ARBA" id="ARBA00022630"/>
    </source>
</evidence>
<comment type="function">
    <text evidence="1">Nitronate monooxygenase that uses molecular oxygen to catalyze the oxidative denitrification of alkyl nitronates. Acts on propionate 3-nitronate (P3N), the presumed physiological substrate. Probably functions in the detoxification of P3N, a metabolic poison produced by plants and fungi as a defense mechanism.</text>
</comment>
<evidence type="ECO:0000313" key="6">
    <source>
        <dbReference type="EMBL" id="MBO8463976.1"/>
    </source>
</evidence>
<protein>
    <recommendedName>
        <fullName evidence="2">Probable nitronate monooxygenase</fullName>
    </recommendedName>
</protein>
<reference evidence="6" key="2">
    <citation type="journal article" date="2021" name="PeerJ">
        <title>Extensive microbial diversity within the chicken gut microbiome revealed by metagenomics and culture.</title>
        <authorList>
            <person name="Gilroy R."/>
            <person name="Ravi A."/>
            <person name="Getino M."/>
            <person name="Pursley I."/>
            <person name="Horton D.L."/>
            <person name="Alikhan N.F."/>
            <person name="Baker D."/>
            <person name="Gharbi K."/>
            <person name="Hall N."/>
            <person name="Watson M."/>
            <person name="Adriaenssens E.M."/>
            <person name="Foster-Nyarko E."/>
            <person name="Jarju S."/>
            <person name="Secka A."/>
            <person name="Antonio M."/>
            <person name="Oren A."/>
            <person name="Chaudhuri R.R."/>
            <person name="La Ragione R."/>
            <person name="Hildebrand F."/>
            <person name="Pallen M.J."/>
        </authorList>
    </citation>
    <scope>NUCLEOTIDE SEQUENCE</scope>
    <source>
        <strain evidence="6">E3-2379</strain>
    </source>
</reference>
<evidence type="ECO:0000256" key="5">
    <source>
        <dbReference type="ARBA" id="ARBA00023002"/>
    </source>
</evidence>
<keyword evidence="5" id="KW-0560">Oxidoreductase</keyword>
<evidence type="ECO:0000256" key="2">
    <source>
        <dbReference type="ARBA" id="ARBA00013457"/>
    </source>
</evidence>
<dbReference type="Pfam" id="PF03060">
    <property type="entry name" value="NMO"/>
    <property type="match status" value="1"/>
</dbReference>
<organism evidence="6 7">
    <name type="scientific">Candidatus Scybalomonas excrementavium</name>
    <dbReference type="NCBI Taxonomy" id="2840943"/>
    <lineage>
        <taxon>Bacteria</taxon>
        <taxon>Bacillati</taxon>
        <taxon>Bacillota</taxon>
        <taxon>Clostridia</taxon>
        <taxon>Lachnospirales</taxon>
        <taxon>Lachnospiraceae</taxon>
        <taxon>Lachnospiraceae incertae sedis</taxon>
        <taxon>Candidatus Scybalomonas</taxon>
    </lineage>
</organism>
<dbReference type="PANTHER" id="PTHR32332:SF18">
    <property type="entry name" value="2-NITROPROPANE DIOXYGENASE"/>
    <property type="match status" value="1"/>
</dbReference>
<keyword evidence="3" id="KW-0285">Flavoprotein</keyword>
<gene>
    <name evidence="6" type="ORF">IAC13_08605</name>
</gene>
<name>A0A9D9I2S9_9FIRM</name>
<dbReference type="InterPro" id="IPR013785">
    <property type="entry name" value="Aldolase_TIM"/>
</dbReference>
<evidence type="ECO:0000256" key="1">
    <source>
        <dbReference type="ARBA" id="ARBA00003535"/>
    </source>
</evidence>
<comment type="caution">
    <text evidence="6">The sequence shown here is derived from an EMBL/GenBank/DDBJ whole genome shotgun (WGS) entry which is preliminary data.</text>
</comment>
<evidence type="ECO:0000313" key="7">
    <source>
        <dbReference type="Proteomes" id="UP000823618"/>
    </source>
</evidence>
<dbReference type="SUPFAM" id="SSF51412">
    <property type="entry name" value="Inosine monophosphate dehydrogenase (IMPDH)"/>
    <property type="match status" value="1"/>
</dbReference>
<accession>A0A9D9I2S9</accession>
<dbReference type="AlphaFoldDB" id="A0A9D9I2S9"/>